<organism evidence="9 10">
    <name type="scientific">Aspergillus tubingensis (strain CBS 134.48)</name>
    <dbReference type="NCBI Taxonomy" id="767770"/>
    <lineage>
        <taxon>Eukaryota</taxon>
        <taxon>Fungi</taxon>
        <taxon>Dikarya</taxon>
        <taxon>Ascomycota</taxon>
        <taxon>Pezizomycotina</taxon>
        <taxon>Eurotiomycetes</taxon>
        <taxon>Eurotiomycetidae</taxon>
        <taxon>Eurotiales</taxon>
        <taxon>Aspergillaceae</taxon>
        <taxon>Aspergillus</taxon>
        <taxon>Aspergillus subgen. Circumdati</taxon>
    </lineage>
</organism>
<evidence type="ECO:0000256" key="5">
    <source>
        <dbReference type="ARBA" id="ARBA00022989"/>
    </source>
</evidence>
<proteinExistence type="predicted"/>
<name>A0A1L9NQE6_ASPTC</name>
<evidence type="ECO:0000256" key="3">
    <source>
        <dbReference type="ARBA" id="ARBA00022679"/>
    </source>
</evidence>
<evidence type="ECO:0000256" key="4">
    <source>
        <dbReference type="ARBA" id="ARBA00022692"/>
    </source>
</evidence>
<evidence type="ECO:0000256" key="2">
    <source>
        <dbReference type="ARBA" id="ARBA00022676"/>
    </source>
</evidence>
<protein>
    <recommendedName>
        <fullName evidence="11">Glycosyltransferase 2-like domain-containing protein</fullName>
    </recommendedName>
</protein>
<evidence type="ECO:0000313" key="10">
    <source>
        <dbReference type="Proteomes" id="UP000184304"/>
    </source>
</evidence>
<dbReference type="AlphaFoldDB" id="A0A1L9NQE6"/>
<dbReference type="PANTHER" id="PTHR47844:SF1">
    <property type="entry name" value="EXOSTOSIN-LIKE 2"/>
    <property type="match status" value="1"/>
</dbReference>
<keyword evidence="2" id="KW-0328">Glycosyltransferase</keyword>
<dbReference type="Pfam" id="PF13641">
    <property type="entry name" value="Glyco_tranf_2_3"/>
    <property type="match status" value="1"/>
</dbReference>
<dbReference type="VEuPathDB" id="FungiDB:ASPTUDRAFT_140127"/>
<evidence type="ECO:0000256" key="6">
    <source>
        <dbReference type="ARBA" id="ARBA00023136"/>
    </source>
</evidence>
<comment type="subcellular location">
    <subcellularLocation>
        <location evidence="1">Membrane</location>
    </subcellularLocation>
</comment>
<gene>
    <name evidence="9" type="ORF">ASPTUDRAFT_140127</name>
</gene>
<evidence type="ECO:0000256" key="7">
    <source>
        <dbReference type="ARBA" id="ARBA00023180"/>
    </source>
</evidence>
<reference evidence="10" key="1">
    <citation type="journal article" date="2017" name="Genome Biol.">
        <title>Comparative genomics reveals high biological diversity and specific adaptations in the industrially and medically important fungal genus Aspergillus.</title>
        <authorList>
            <person name="de Vries R.P."/>
            <person name="Riley R."/>
            <person name="Wiebenga A."/>
            <person name="Aguilar-Osorio G."/>
            <person name="Amillis S."/>
            <person name="Uchima C.A."/>
            <person name="Anderluh G."/>
            <person name="Asadollahi M."/>
            <person name="Askin M."/>
            <person name="Barry K."/>
            <person name="Battaglia E."/>
            <person name="Bayram O."/>
            <person name="Benocci T."/>
            <person name="Braus-Stromeyer S.A."/>
            <person name="Caldana C."/>
            <person name="Canovas D."/>
            <person name="Cerqueira G.C."/>
            <person name="Chen F."/>
            <person name="Chen W."/>
            <person name="Choi C."/>
            <person name="Clum A."/>
            <person name="Dos Santos R.A."/>
            <person name="Damasio A.R."/>
            <person name="Diallinas G."/>
            <person name="Emri T."/>
            <person name="Fekete E."/>
            <person name="Flipphi M."/>
            <person name="Freyberg S."/>
            <person name="Gallo A."/>
            <person name="Gournas C."/>
            <person name="Habgood R."/>
            <person name="Hainaut M."/>
            <person name="Harispe M.L."/>
            <person name="Henrissat B."/>
            <person name="Hilden K.S."/>
            <person name="Hope R."/>
            <person name="Hossain A."/>
            <person name="Karabika E."/>
            <person name="Karaffa L."/>
            <person name="Karanyi Z."/>
            <person name="Krasevec N."/>
            <person name="Kuo A."/>
            <person name="Kusch H."/>
            <person name="LaButti K."/>
            <person name="Lagendijk E.L."/>
            <person name="Lapidus A."/>
            <person name="Levasseur A."/>
            <person name="Lindquist E."/>
            <person name="Lipzen A."/>
            <person name="Logrieco A.F."/>
            <person name="MacCabe A."/>
            <person name="Maekelae M.R."/>
            <person name="Malavazi I."/>
            <person name="Melin P."/>
            <person name="Meyer V."/>
            <person name="Mielnichuk N."/>
            <person name="Miskei M."/>
            <person name="Molnar A.P."/>
            <person name="Mule G."/>
            <person name="Ngan C.Y."/>
            <person name="Orejas M."/>
            <person name="Orosz E."/>
            <person name="Ouedraogo J.P."/>
            <person name="Overkamp K.M."/>
            <person name="Park H.-S."/>
            <person name="Perrone G."/>
            <person name="Piumi F."/>
            <person name="Punt P.J."/>
            <person name="Ram A.F."/>
            <person name="Ramon A."/>
            <person name="Rauscher S."/>
            <person name="Record E."/>
            <person name="Riano-Pachon D.M."/>
            <person name="Robert V."/>
            <person name="Roehrig J."/>
            <person name="Ruller R."/>
            <person name="Salamov A."/>
            <person name="Salih N.S."/>
            <person name="Samson R.A."/>
            <person name="Sandor E."/>
            <person name="Sanguinetti M."/>
            <person name="Schuetze T."/>
            <person name="Sepcic K."/>
            <person name="Shelest E."/>
            <person name="Sherlock G."/>
            <person name="Sophianopoulou V."/>
            <person name="Squina F.M."/>
            <person name="Sun H."/>
            <person name="Susca A."/>
            <person name="Todd R.B."/>
            <person name="Tsang A."/>
            <person name="Unkles S.E."/>
            <person name="van de Wiele N."/>
            <person name="van Rossen-Uffink D."/>
            <person name="Oliveira J.V."/>
            <person name="Vesth T.C."/>
            <person name="Visser J."/>
            <person name="Yu J.-H."/>
            <person name="Zhou M."/>
            <person name="Andersen M.R."/>
            <person name="Archer D.B."/>
            <person name="Baker S.E."/>
            <person name="Benoit I."/>
            <person name="Brakhage A.A."/>
            <person name="Braus G.H."/>
            <person name="Fischer R."/>
            <person name="Frisvad J.C."/>
            <person name="Goldman G.H."/>
            <person name="Houbraken J."/>
            <person name="Oakley B."/>
            <person name="Pocsi I."/>
            <person name="Scazzocchio C."/>
            <person name="Seiboth B."/>
            <person name="vanKuyk P.A."/>
            <person name="Wortman J."/>
            <person name="Dyer P.S."/>
            <person name="Grigoriev I.V."/>
        </authorList>
    </citation>
    <scope>NUCLEOTIDE SEQUENCE [LARGE SCALE GENOMIC DNA]</scope>
    <source>
        <strain evidence="10">CBS 134.48</strain>
    </source>
</reference>
<dbReference type="GO" id="GO:0016020">
    <property type="term" value="C:membrane"/>
    <property type="evidence" value="ECO:0007669"/>
    <property type="project" value="UniProtKB-SubCell"/>
</dbReference>
<dbReference type="Proteomes" id="UP000184304">
    <property type="component" value="Unassembled WGS sequence"/>
</dbReference>
<accession>A0A1L9NQE6</accession>
<keyword evidence="7" id="KW-0325">Glycoprotein</keyword>
<dbReference type="InterPro" id="IPR029044">
    <property type="entry name" value="Nucleotide-diphossugar_trans"/>
</dbReference>
<keyword evidence="5 8" id="KW-1133">Transmembrane helix</keyword>
<dbReference type="Gene3D" id="3.90.550.10">
    <property type="entry name" value="Spore Coat Polysaccharide Biosynthesis Protein SpsA, Chain A"/>
    <property type="match status" value="1"/>
</dbReference>
<evidence type="ECO:0000256" key="1">
    <source>
        <dbReference type="ARBA" id="ARBA00004370"/>
    </source>
</evidence>
<dbReference type="PANTHER" id="PTHR47844">
    <property type="entry name" value="SYNTHASE CPS1, PUTATIVE (AFU_ORTHOLOGUE AFUA_7G02500)-RELATED"/>
    <property type="match status" value="1"/>
</dbReference>
<keyword evidence="10" id="KW-1185">Reference proteome</keyword>
<keyword evidence="3" id="KW-0808">Transferase</keyword>
<dbReference type="OrthoDB" id="4392727at2759"/>
<dbReference type="InterPro" id="IPR052427">
    <property type="entry name" value="Glycosyltrans_GT2/GT47"/>
</dbReference>
<dbReference type="EMBL" id="KV878176">
    <property type="protein sequence ID" value="OJI91334.1"/>
    <property type="molecule type" value="Genomic_DNA"/>
</dbReference>
<feature type="transmembrane region" description="Helical" evidence="8">
    <location>
        <begin position="301"/>
        <end position="320"/>
    </location>
</feature>
<dbReference type="STRING" id="767770.A0A1L9NQE6"/>
<keyword evidence="4 8" id="KW-0812">Transmembrane</keyword>
<keyword evidence="6 8" id="KW-0472">Membrane</keyword>
<evidence type="ECO:0000256" key="8">
    <source>
        <dbReference type="SAM" id="Phobius"/>
    </source>
</evidence>
<dbReference type="SUPFAM" id="SSF53448">
    <property type="entry name" value="Nucleotide-diphospho-sugar transferases"/>
    <property type="match status" value="1"/>
</dbReference>
<feature type="transmembrane region" description="Helical" evidence="8">
    <location>
        <begin position="340"/>
        <end position="361"/>
    </location>
</feature>
<evidence type="ECO:0008006" key="11">
    <source>
        <dbReference type="Google" id="ProtNLM"/>
    </source>
</evidence>
<sequence>MELTAWFWLMLGWHLVRRVLRLYGYMRMKPIPVPENPQMRPDRVSVIIPTIGAPVELIPRLHAMLDNHPKEIIIVTTAALVEKLKAILQQFISEEKSQKIQVLDIPLPNKRNQLARGIQVATGEILVLADDDVYWSKDLLKQVLGVLELEPKVGGVTTLIAAHGLDARSPETITVWEALESRRMSMRNIDISASSWLDGSQTVLTGRTAAYRASILKDPEYLSAFTNEYWLGRYRMHCGDDQFATRWLLNHGWEGRIQTGATIYSEALSDSRHIKQTLRWARNGKISSTKRFFSKRMWKEYPWLSLLTAQTVVAMMIQVWRLSFLVYIFSDPRLLIDRLFRPRISFLLGFYVPVFLEHIAYGMAHRWYLRHLGAQIVKDFFQHYIVTFYTTITLHANQWGSRDVE</sequence>
<evidence type="ECO:0000313" key="9">
    <source>
        <dbReference type="EMBL" id="OJI91334.1"/>
    </source>
</evidence>
<dbReference type="GO" id="GO:0016757">
    <property type="term" value="F:glycosyltransferase activity"/>
    <property type="evidence" value="ECO:0007669"/>
    <property type="project" value="UniProtKB-KW"/>
</dbReference>